<keyword evidence="4" id="KW-0443">Lipid metabolism</keyword>
<evidence type="ECO:0000259" key="6">
    <source>
        <dbReference type="PROSITE" id="PS51934"/>
    </source>
</evidence>
<keyword evidence="8 9" id="KW-0012">Acyltransferase</keyword>
<dbReference type="GeneID" id="101853981"/>
<gene>
    <name evidence="8 9" type="primary">LOC101853981</name>
</gene>
<comment type="similarity">
    <text evidence="1">Belongs to the H-rev107 family.</text>
</comment>
<dbReference type="RefSeq" id="XP_005088861.1">
    <property type="nucleotide sequence ID" value="XM_005088804.3"/>
</dbReference>
<evidence type="ECO:0000256" key="4">
    <source>
        <dbReference type="ARBA" id="ARBA00023098"/>
    </source>
</evidence>
<feature type="transmembrane region" description="Helical" evidence="5">
    <location>
        <begin position="151"/>
        <end position="171"/>
    </location>
</feature>
<dbReference type="Pfam" id="PF04970">
    <property type="entry name" value="LRAT"/>
    <property type="match status" value="1"/>
</dbReference>
<accession>A0ABM0J9Z4</accession>
<dbReference type="InterPro" id="IPR007053">
    <property type="entry name" value="LRAT_dom"/>
</dbReference>
<evidence type="ECO:0000313" key="7">
    <source>
        <dbReference type="Proteomes" id="UP000694888"/>
    </source>
</evidence>
<name>A0ABM0J9Z4_APLCA</name>
<keyword evidence="3" id="KW-0378">Hydrolase</keyword>
<dbReference type="Proteomes" id="UP000694888">
    <property type="component" value="Unplaced"/>
</dbReference>
<evidence type="ECO:0000313" key="8">
    <source>
        <dbReference type="RefSeq" id="XP_005088861.1"/>
    </source>
</evidence>
<feature type="domain" description="LRAT" evidence="6">
    <location>
        <begin position="26"/>
        <end position="147"/>
    </location>
</feature>
<evidence type="ECO:0000256" key="3">
    <source>
        <dbReference type="ARBA" id="ARBA00022801"/>
    </source>
</evidence>
<evidence type="ECO:0000313" key="9">
    <source>
        <dbReference type="RefSeq" id="XP_005088862.1"/>
    </source>
</evidence>
<protein>
    <submittedName>
        <fullName evidence="8 9">Phospholipase A and acyltransferase 2</fullName>
    </submittedName>
</protein>
<sequence length="193" mass="21795">MASGDERHKNLEHNRFVLRSLSQGDLVEFKRGVYSHWGVYVGNEDIIHLAGEDNDGINANVQAQHVLTVSGHRFDKAKVCRANFWTIVGADPAYKNNTRDNKWSPFPPHQVVKNALEKVGKKGYSLLYENCEHFAKWCRYGKAKSDQVDTVVTGVAVGMAGALVLGLVSAFTKYWGNNNTEEEEEEEERRQEL</sequence>
<keyword evidence="5" id="KW-0812">Transmembrane</keyword>
<evidence type="ECO:0000256" key="5">
    <source>
        <dbReference type="SAM" id="Phobius"/>
    </source>
</evidence>
<dbReference type="PROSITE" id="PS51934">
    <property type="entry name" value="LRAT"/>
    <property type="match status" value="1"/>
</dbReference>
<dbReference type="Gene3D" id="3.90.1720.10">
    <property type="entry name" value="endopeptidase domain like (from Nostoc punctiforme)"/>
    <property type="match status" value="1"/>
</dbReference>
<proteinExistence type="inferred from homology"/>
<dbReference type="PANTHER" id="PTHR13943:SF77">
    <property type="entry name" value="LRAT DOMAIN-CONTAINING PROTEIN"/>
    <property type="match status" value="1"/>
</dbReference>
<keyword evidence="2" id="KW-0808">Transferase</keyword>
<keyword evidence="5" id="KW-1133">Transmembrane helix</keyword>
<keyword evidence="5" id="KW-0472">Membrane</keyword>
<dbReference type="RefSeq" id="XP_005088862.1">
    <property type="nucleotide sequence ID" value="XM_005088805.3"/>
</dbReference>
<evidence type="ECO:0000256" key="1">
    <source>
        <dbReference type="ARBA" id="ARBA00007824"/>
    </source>
</evidence>
<dbReference type="InterPro" id="IPR051496">
    <property type="entry name" value="H-rev107_PLA/AT"/>
</dbReference>
<keyword evidence="7" id="KW-1185">Reference proteome</keyword>
<organism evidence="7 9">
    <name type="scientific">Aplysia californica</name>
    <name type="common">California sea hare</name>
    <dbReference type="NCBI Taxonomy" id="6500"/>
    <lineage>
        <taxon>Eukaryota</taxon>
        <taxon>Metazoa</taxon>
        <taxon>Spiralia</taxon>
        <taxon>Lophotrochozoa</taxon>
        <taxon>Mollusca</taxon>
        <taxon>Gastropoda</taxon>
        <taxon>Heterobranchia</taxon>
        <taxon>Euthyneura</taxon>
        <taxon>Tectipleura</taxon>
        <taxon>Aplysiida</taxon>
        <taxon>Aplysioidea</taxon>
        <taxon>Aplysiidae</taxon>
        <taxon>Aplysia</taxon>
    </lineage>
</organism>
<dbReference type="GO" id="GO:0016746">
    <property type="term" value="F:acyltransferase activity"/>
    <property type="evidence" value="ECO:0007669"/>
    <property type="project" value="UniProtKB-KW"/>
</dbReference>
<reference evidence="8 9" key="1">
    <citation type="submission" date="2025-05" db="UniProtKB">
        <authorList>
            <consortium name="RefSeq"/>
        </authorList>
    </citation>
    <scope>IDENTIFICATION</scope>
</reference>
<dbReference type="PANTHER" id="PTHR13943">
    <property type="entry name" value="HRAS-LIKE SUPPRESSOR - RELATED"/>
    <property type="match status" value="1"/>
</dbReference>
<evidence type="ECO:0000256" key="2">
    <source>
        <dbReference type="ARBA" id="ARBA00022679"/>
    </source>
</evidence>